<proteinExistence type="predicted"/>
<dbReference type="EMBL" id="HF935197">
    <property type="protein sequence ID" value="CCX04288.1"/>
    <property type="molecule type" value="Genomic_DNA"/>
</dbReference>
<organism evidence="1 2">
    <name type="scientific">Pyronema omphalodes (strain CBS 100304)</name>
    <name type="common">Pyronema confluens</name>
    <dbReference type="NCBI Taxonomy" id="1076935"/>
    <lineage>
        <taxon>Eukaryota</taxon>
        <taxon>Fungi</taxon>
        <taxon>Dikarya</taxon>
        <taxon>Ascomycota</taxon>
        <taxon>Pezizomycotina</taxon>
        <taxon>Pezizomycetes</taxon>
        <taxon>Pezizales</taxon>
        <taxon>Pyronemataceae</taxon>
        <taxon>Pyronema</taxon>
    </lineage>
</organism>
<protein>
    <submittedName>
        <fullName evidence="1">Uncharacterized protein</fullName>
    </submittedName>
</protein>
<sequence length="65" mass="6973">MKTTINRVRELESGAVPPKFSRVFGALLRHVSPLRMANTGTGYCKTGFVEDMGASEDEGGGISLE</sequence>
<keyword evidence="2" id="KW-1185">Reference proteome</keyword>
<gene>
    <name evidence="1" type="ORF">PCON_01778</name>
</gene>
<name>U4KTR5_PYROM</name>
<accession>U4KTR5</accession>
<evidence type="ECO:0000313" key="2">
    <source>
        <dbReference type="Proteomes" id="UP000018144"/>
    </source>
</evidence>
<dbReference type="Proteomes" id="UP000018144">
    <property type="component" value="Unassembled WGS sequence"/>
</dbReference>
<evidence type="ECO:0000313" key="1">
    <source>
        <dbReference type="EMBL" id="CCX04288.1"/>
    </source>
</evidence>
<reference evidence="1 2" key="1">
    <citation type="journal article" date="2013" name="PLoS Genet.">
        <title>The genome and development-dependent transcriptomes of Pyronema confluens: a window into fungal evolution.</title>
        <authorList>
            <person name="Traeger S."/>
            <person name="Altegoer F."/>
            <person name="Freitag M."/>
            <person name="Gabaldon T."/>
            <person name="Kempken F."/>
            <person name="Kumar A."/>
            <person name="Marcet-Houben M."/>
            <person name="Poggeler S."/>
            <person name="Stajich J.E."/>
            <person name="Nowrousian M."/>
        </authorList>
    </citation>
    <scope>NUCLEOTIDE SEQUENCE [LARGE SCALE GENOMIC DNA]</scope>
    <source>
        <strain evidence="2">CBS 100304</strain>
        <tissue evidence="1">Vegetative mycelium</tissue>
    </source>
</reference>
<dbReference type="AlphaFoldDB" id="U4KTR5"/>